<feature type="compositionally biased region" description="Basic residues" evidence="1">
    <location>
        <begin position="1"/>
        <end position="16"/>
    </location>
</feature>
<gene>
    <name evidence="2" type="ORF">TRIUR3_28522</name>
</gene>
<reference evidence="2" key="1">
    <citation type="journal article" date="2013" name="Nature">
        <title>Draft genome of the wheat A-genome progenitor Triticum urartu.</title>
        <authorList>
            <person name="Ling H.Q."/>
            <person name="Zhao S."/>
            <person name="Liu D."/>
            <person name="Wang J."/>
            <person name="Sun H."/>
            <person name="Zhang C."/>
            <person name="Fan H."/>
            <person name="Li D."/>
            <person name="Dong L."/>
            <person name="Tao Y."/>
            <person name="Gao C."/>
            <person name="Wu H."/>
            <person name="Li Y."/>
            <person name="Cui Y."/>
            <person name="Guo X."/>
            <person name="Zheng S."/>
            <person name="Wang B."/>
            <person name="Yu K."/>
            <person name="Liang Q."/>
            <person name="Yang W."/>
            <person name="Lou X."/>
            <person name="Chen J."/>
            <person name="Feng M."/>
            <person name="Jian J."/>
            <person name="Zhang X."/>
            <person name="Luo G."/>
            <person name="Jiang Y."/>
            <person name="Liu J."/>
            <person name="Wang Z."/>
            <person name="Sha Y."/>
            <person name="Zhang B."/>
            <person name="Wu H."/>
            <person name="Tang D."/>
            <person name="Shen Q."/>
            <person name="Xue P."/>
            <person name="Zou S."/>
            <person name="Wang X."/>
            <person name="Liu X."/>
            <person name="Wang F."/>
            <person name="Yang Y."/>
            <person name="An X."/>
            <person name="Dong Z."/>
            <person name="Zhang K."/>
            <person name="Zhang X."/>
            <person name="Luo M.C."/>
            <person name="Dvorak J."/>
            <person name="Tong Y."/>
            <person name="Wang J."/>
            <person name="Yang H."/>
            <person name="Li Z."/>
            <person name="Wang D."/>
            <person name="Zhang A."/>
            <person name="Wang J."/>
        </authorList>
    </citation>
    <scope>NUCLEOTIDE SEQUENCE</scope>
</reference>
<dbReference type="STRING" id="4572.M8A5L6"/>
<name>M8A5L6_TRIUA</name>
<protein>
    <submittedName>
        <fullName evidence="2">Uncharacterized protein</fullName>
    </submittedName>
</protein>
<feature type="compositionally biased region" description="Basic residues" evidence="1">
    <location>
        <begin position="28"/>
        <end position="38"/>
    </location>
</feature>
<dbReference type="EMBL" id="KD167000">
    <property type="protein sequence ID" value="EMS55734.1"/>
    <property type="molecule type" value="Genomic_DNA"/>
</dbReference>
<organism evidence="2">
    <name type="scientific">Triticum urartu</name>
    <name type="common">Red wild einkorn</name>
    <name type="synonym">Crithodium urartu</name>
    <dbReference type="NCBI Taxonomy" id="4572"/>
    <lineage>
        <taxon>Eukaryota</taxon>
        <taxon>Viridiplantae</taxon>
        <taxon>Streptophyta</taxon>
        <taxon>Embryophyta</taxon>
        <taxon>Tracheophyta</taxon>
        <taxon>Spermatophyta</taxon>
        <taxon>Magnoliopsida</taxon>
        <taxon>Liliopsida</taxon>
        <taxon>Poales</taxon>
        <taxon>Poaceae</taxon>
        <taxon>BOP clade</taxon>
        <taxon>Pooideae</taxon>
        <taxon>Triticodae</taxon>
        <taxon>Triticeae</taxon>
        <taxon>Triticinae</taxon>
        <taxon>Triticum</taxon>
    </lineage>
</organism>
<accession>M8A5L6</accession>
<proteinExistence type="predicted"/>
<feature type="region of interest" description="Disordered" evidence="1">
    <location>
        <begin position="132"/>
        <end position="151"/>
    </location>
</feature>
<sequence length="257" mass="29040">MPSRRERRRQRRHRRPWQLTESRFSPRSVRRSSLKHLVHGLPPSLPGTGRKGSRSPPPNRSWHNHDAYSRHRTHRIASYTGRSQSHKPPPWWEHLITTFRNIIGNHAISCIRSIRNDIEQCAATGCLTASRNNTANQNDGRKDEISASPSHHIQQCGKRRLKAELLSLVAAIRPTNKLEFAEVLISQLRPDRDAPEKLGVRLKKIVEDNMYADCHGVPLKPLLSVLAKNAEDVLTQRKQALVQAQAISNAPAGVSAP</sequence>
<evidence type="ECO:0000256" key="1">
    <source>
        <dbReference type="SAM" id="MobiDB-lite"/>
    </source>
</evidence>
<feature type="region of interest" description="Disordered" evidence="1">
    <location>
        <begin position="1"/>
        <end position="69"/>
    </location>
</feature>
<dbReference type="AlphaFoldDB" id="M8A5L6"/>
<evidence type="ECO:0000313" key="2">
    <source>
        <dbReference type="EMBL" id="EMS55734.1"/>
    </source>
</evidence>